<comment type="catalytic activity">
    <reaction evidence="1">
        <text>UDP-N-acetyl-alpha-D-muramoyl-L-alanyl-L-glutamate + ATP + H2O = UDP-N-acetyl-alpha-D-muramoyl-L-alanyl-D-glutamate + AMP + diphosphate + H(+)</text>
        <dbReference type="Rhea" id="RHEA:58812"/>
        <dbReference type="ChEBI" id="CHEBI:15377"/>
        <dbReference type="ChEBI" id="CHEBI:15378"/>
        <dbReference type="ChEBI" id="CHEBI:30616"/>
        <dbReference type="ChEBI" id="CHEBI:33019"/>
        <dbReference type="ChEBI" id="CHEBI:83900"/>
        <dbReference type="ChEBI" id="CHEBI:142725"/>
        <dbReference type="ChEBI" id="CHEBI:456215"/>
        <dbReference type="EC" id="5.1.1.23"/>
    </reaction>
</comment>
<dbReference type="InterPro" id="IPR058740">
    <property type="entry name" value="MurL_N"/>
</dbReference>
<dbReference type="RefSeq" id="WP_013301104.1">
    <property type="nucleotide sequence ID" value="NC_014414.1"/>
</dbReference>
<comment type="function">
    <text evidence="1">Cell wall formation. Catalyzes epimerization of the terminal L-glutamate in UDP-N-acetyl-alpha-D-muramoyl-L-alanyl-L-glutamate.</text>
</comment>
<evidence type="ECO:0000313" key="4">
    <source>
        <dbReference type="EMBL" id="ADM10130.1"/>
    </source>
</evidence>
<dbReference type="GO" id="GO:0009252">
    <property type="term" value="P:peptidoglycan biosynthetic process"/>
    <property type="evidence" value="ECO:0007669"/>
    <property type="project" value="UniProtKB-UniRule"/>
</dbReference>
<reference evidence="4 5" key="2">
    <citation type="journal article" date="2011" name="J. Bacteriol.">
        <title>Complete genome sequence of strain HTCC2503T of Parvularcula bermudensis, the type species of the order "Parvularculales" in the class Alphaproteobacteria.</title>
        <authorList>
            <person name="Oh H.M."/>
            <person name="Kang I."/>
            <person name="Vergin K.L."/>
            <person name="Kang D."/>
            <person name="Rhee K.H."/>
            <person name="Giovannoni S.J."/>
            <person name="Cho J.C."/>
        </authorList>
    </citation>
    <scope>NUCLEOTIDE SEQUENCE [LARGE SCALE GENOMIC DNA]</scope>
    <source>
        <strain evidence="5">ATCC BAA-594 / HTCC2503 / KCTC 12087</strain>
    </source>
</reference>
<comment type="similarity">
    <text evidence="1">Belongs to the MurL family.</text>
</comment>
<reference evidence="5" key="1">
    <citation type="submission" date="2010-08" db="EMBL/GenBank/DDBJ databases">
        <title>Genome sequence of Parvularcula bermudensis HTCC2503.</title>
        <authorList>
            <person name="Kang D.-M."/>
            <person name="Oh H.-M."/>
            <person name="Cho J.-C."/>
        </authorList>
    </citation>
    <scope>NUCLEOTIDE SEQUENCE [LARGE SCALE GENOMIC DNA]</scope>
    <source>
        <strain evidence="5">ATCC BAA-594 / HTCC2503 / KCTC 12087</strain>
    </source>
</reference>
<evidence type="ECO:0000259" key="2">
    <source>
        <dbReference type="Pfam" id="PF26298"/>
    </source>
</evidence>
<protein>
    <recommendedName>
        <fullName evidence="1">UDP-N-acetyl-alpha-D-muramoyl-L-alanyl-L-glutamate epimerase</fullName>
        <ecNumber evidence="1">5.1.1.23</ecNumber>
    </recommendedName>
    <alternativeName>
        <fullName evidence="1">UDP-MurNAc-L-Ala-L-Glu epimerase</fullName>
    </alternativeName>
</protein>
<dbReference type="Pfam" id="PF26298">
    <property type="entry name" value="MurL_epimerase_C"/>
    <property type="match status" value="1"/>
</dbReference>
<dbReference type="GO" id="GO:0005737">
    <property type="term" value="C:cytoplasm"/>
    <property type="evidence" value="ECO:0007669"/>
    <property type="project" value="UniProtKB-UniRule"/>
</dbReference>
<evidence type="ECO:0000259" key="3">
    <source>
        <dbReference type="Pfam" id="PF26299"/>
    </source>
</evidence>
<keyword evidence="1" id="KW-0133">Cell shape</keyword>
<keyword evidence="1" id="KW-0132">Cell division</keyword>
<dbReference type="STRING" id="314260.PB2503_10394"/>
<dbReference type="eggNOG" id="COG1365">
    <property type="taxonomic scope" value="Bacteria"/>
</dbReference>
<dbReference type="AlphaFoldDB" id="E0TG11"/>
<dbReference type="EC" id="5.1.1.23" evidence="1"/>
<proteinExistence type="inferred from homology"/>
<feature type="domain" description="MurL C-terminal" evidence="2">
    <location>
        <begin position="311"/>
        <end position="420"/>
    </location>
</feature>
<comment type="pathway">
    <text evidence="1">Cell wall biogenesis; peptidoglycan biosynthesis.</text>
</comment>
<dbReference type="GO" id="GO:0008360">
    <property type="term" value="P:regulation of cell shape"/>
    <property type="evidence" value="ECO:0007669"/>
    <property type="project" value="UniProtKB-KW"/>
</dbReference>
<accession>E0TG11</accession>
<dbReference type="KEGG" id="pbr:PB2503_10394"/>
<dbReference type="EMBL" id="CP002156">
    <property type="protein sequence ID" value="ADM10130.1"/>
    <property type="molecule type" value="Genomic_DNA"/>
</dbReference>
<organism evidence="4 5">
    <name type="scientific">Parvularcula bermudensis (strain ATCC BAA-594 / HTCC2503 / KCTC 12087)</name>
    <dbReference type="NCBI Taxonomy" id="314260"/>
    <lineage>
        <taxon>Bacteria</taxon>
        <taxon>Pseudomonadati</taxon>
        <taxon>Pseudomonadota</taxon>
        <taxon>Alphaproteobacteria</taxon>
        <taxon>Parvularculales</taxon>
        <taxon>Parvularculaceae</taxon>
        <taxon>Parvularcula</taxon>
    </lineage>
</organism>
<keyword evidence="5" id="KW-1185">Reference proteome</keyword>
<dbReference type="GO" id="GO:0051301">
    <property type="term" value="P:cell division"/>
    <property type="evidence" value="ECO:0007669"/>
    <property type="project" value="UniProtKB-KW"/>
</dbReference>
<dbReference type="UniPathway" id="UPA00219"/>
<evidence type="ECO:0000256" key="1">
    <source>
        <dbReference type="HAMAP-Rule" id="MF_02209"/>
    </source>
</evidence>
<dbReference type="Proteomes" id="UP000001302">
    <property type="component" value="Chromosome"/>
</dbReference>
<keyword evidence="1" id="KW-0413">Isomerase</keyword>
<keyword evidence="1" id="KW-0573">Peptidoglycan synthesis</keyword>
<feature type="domain" description="MurL N-terminal" evidence="3">
    <location>
        <begin position="9"/>
        <end position="287"/>
    </location>
</feature>
<dbReference type="HAMAP" id="MF_02209">
    <property type="entry name" value="MurL"/>
    <property type="match status" value="1"/>
</dbReference>
<evidence type="ECO:0000313" key="5">
    <source>
        <dbReference type="Proteomes" id="UP000001302"/>
    </source>
</evidence>
<sequence length="454" mass="48904">MTSSPLRGARFDILGWRLDPTDDRQVLADFYCDRHGHFTEGVRFPEATRPVAAAAAEAPALLTLLTIALGASYYKLAASPQLSLPPGGPAASRLAAALYGEGLAEFRVRAGLPFPDDLTLVEDTGPRPPQIAAPSKDQRARSSALVAFGGGKDSYVARRLMAKHGVPCRLASVVLSPAVRDVLIATAPTAPIFIWRRLDPRLSARTPLGFNGHIPITAINALCLALQAVLDGNREVIFANERSADEPTMVLEDGITANHQYSKSSAFELILQEAIAEAGAAAPAVFSILRPYSELWIGRAFAAETEAFPRFTSCNRNFRMAGDATQRWCGACPKCAFTSLILAPFLSETENRIAFGRQFLDLDALQPFYAQLLGLSDHKPWECVGTIAECRAALGLAARREDLSRTMAVQHFAPRLTGLQDPAELDALVDACLRPVASPTLPRTYRPTAEGGAL</sequence>
<name>E0TG11_PARBH</name>
<keyword evidence="1" id="KW-0961">Cell wall biogenesis/degradation</keyword>
<dbReference type="Pfam" id="PF26299">
    <property type="entry name" value="MurL_N"/>
    <property type="match status" value="1"/>
</dbReference>
<dbReference type="HOGENOM" id="CLU_045660_0_0_5"/>
<dbReference type="InterPro" id="IPR058741">
    <property type="entry name" value="MurL_C"/>
</dbReference>
<dbReference type="GO" id="GO:0071555">
    <property type="term" value="P:cell wall organization"/>
    <property type="evidence" value="ECO:0007669"/>
    <property type="project" value="UniProtKB-KW"/>
</dbReference>
<gene>
    <name evidence="1" type="primary">murL</name>
    <name evidence="4" type="ordered locus">PB2503_10394</name>
</gene>
<dbReference type="InterPro" id="IPR043689">
    <property type="entry name" value="MurL"/>
</dbReference>
<dbReference type="OrthoDB" id="9768152at2"/>
<keyword evidence="1" id="KW-0131">Cell cycle</keyword>
<dbReference type="GO" id="GO:0016855">
    <property type="term" value="F:racemase and epimerase activity, acting on amino acids and derivatives"/>
    <property type="evidence" value="ECO:0007669"/>
    <property type="project" value="UniProtKB-UniRule"/>
</dbReference>